<feature type="transmembrane region" description="Helical" evidence="7">
    <location>
        <begin position="113"/>
        <end position="133"/>
    </location>
</feature>
<evidence type="ECO:0000256" key="3">
    <source>
        <dbReference type="ARBA" id="ARBA00022729"/>
    </source>
</evidence>
<evidence type="ECO:0000256" key="1">
    <source>
        <dbReference type="ARBA" id="ARBA00000971"/>
    </source>
</evidence>
<dbReference type="RefSeq" id="WP_155618410.1">
    <property type="nucleotide sequence ID" value="NZ_WOAA01000013.1"/>
</dbReference>
<dbReference type="SUPFAM" id="SSF54534">
    <property type="entry name" value="FKBP-like"/>
    <property type="match status" value="1"/>
</dbReference>
<evidence type="ECO:0000256" key="2">
    <source>
        <dbReference type="ARBA" id="ARBA00013194"/>
    </source>
</evidence>
<keyword evidence="9" id="KW-1185">Reference proteome</keyword>
<comment type="catalytic activity">
    <reaction evidence="1">
        <text>[protein]-peptidylproline (omega=180) = [protein]-peptidylproline (omega=0)</text>
        <dbReference type="Rhea" id="RHEA:16237"/>
        <dbReference type="Rhea" id="RHEA-COMP:10747"/>
        <dbReference type="Rhea" id="RHEA-COMP:10748"/>
        <dbReference type="ChEBI" id="CHEBI:83833"/>
        <dbReference type="ChEBI" id="CHEBI:83834"/>
        <dbReference type="EC" id="5.2.1.8"/>
    </reaction>
</comment>
<name>A0ABW9T262_9BACL</name>
<evidence type="ECO:0000313" key="9">
    <source>
        <dbReference type="Proteomes" id="UP000435177"/>
    </source>
</evidence>
<evidence type="ECO:0000256" key="6">
    <source>
        <dbReference type="SAM" id="MobiDB-lite"/>
    </source>
</evidence>
<comment type="caution">
    <text evidence="8">The sequence shown here is derived from an EMBL/GenBank/DDBJ whole genome shotgun (WGS) entry which is preliminary data.</text>
</comment>
<evidence type="ECO:0000256" key="7">
    <source>
        <dbReference type="SAM" id="Phobius"/>
    </source>
</evidence>
<gene>
    <name evidence="8" type="ORF">GNP94_15410</name>
</gene>
<evidence type="ECO:0000313" key="8">
    <source>
        <dbReference type="EMBL" id="MUG67375.1"/>
    </source>
</evidence>
<proteinExistence type="predicted"/>
<accession>A0ABW9T262</accession>
<dbReference type="InterPro" id="IPR046357">
    <property type="entry name" value="PPIase_dom_sf"/>
</dbReference>
<keyword evidence="7" id="KW-0812">Transmembrane</keyword>
<evidence type="ECO:0000256" key="4">
    <source>
        <dbReference type="ARBA" id="ARBA00023110"/>
    </source>
</evidence>
<keyword evidence="5" id="KW-0413">Isomerase</keyword>
<reference evidence="8 9" key="1">
    <citation type="submission" date="2019-11" db="EMBL/GenBank/DDBJ databases">
        <title>Draft genome sequences of five Paenibacillus species of dairy origin.</title>
        <authorList>
            <person name="Olajide A.M."/>
            <person name="Chen S."/>
            <person name="Lapointe G."/>
        </authorList>
    </citation>
    <scope>NUCLEOTIDE SEQUENCE [LARGE SCALE GENOMIC DNA]</scope>
    <source>
        <strain evidence="8 9">3CS1</strain>
    </source>
</reference>
<dbReference type="InterPro" id="IPR027304">
    <property type="entry name" value="Trigger_fact/SurA_dom_sf"/>
</dbReference>
<keyword evidence="4" id="KW-0697">Rotamase</keyword>
<dbReference type="EC" id="5.2.1.8" evidence="2"/>
<dbReference type="PANTHER" id="PTHR47245">
    <property type="entry name" value="PEPTIDYLPROLYL ISOMERASE"/>
    <property type="match status" value="1"/>
</dbReference>
<keyword evidence="7" id="KW-0472">Membrane</keyword>
<protein>
    <recommendedName>
        <fullName evidence="2">peptidylprolyl isomerase</fullName>
        <ecNumber evidence="2">5.2.1.8</ecNumber>
    </recommendedName>
</protein>
<dbReference type="EMBL" id="WOAA01000013">
    <property type="protein sequence ID" value="MUG67375.1"/>
    <property type="molecule type" value="Genomic_DNA"/>
</dbReference>
<feature type="compositionally biased region" description="Basic and acidic residues" evidence="6">
    <location>
        <begin position="47"/>
        <end position="61"/>
    </location>
</feature>
<feature type="region of interest" description="Disordered" evidence="6">
    <location>
        <begin position="1"/>
        <end position="104"/>
    </location>
</feature>
<evidence type="ECO:0000256" key="5">
    <source>
        <dbReference type="ARBA" id="ARBA00023235"/>
    </source>
</evidence>
<keyword evidence="7" id="KW-1133">Transmembrane helix</keyword>
<keyword evidence="3" id="KW-0732">Signal</keyword>
<dbReference type="Proteomes" id="UP000435177">
    <property type="component" value="Unassembled WGS sequence"/>
</dbReference>
<dbReference type="InterPro" id="IPR050245">
    <property type="entry name" value="PrsA_foldase"/>
</dbReference>
<dbReference type="PANTHER" id="PTHR47245:SF1">
    <property type="entry name" value="FOLDASE PROTEIN PRSA"/>
    <property type="match status" value="1"/>
</dbReference>
<feature type="compositionally biased region" description="Low complexity" evidence="6">
    <location>
        <begin position="31"/>
        <end position="43"/>
    </location>
</feature>
<feature type="compositionally biased region" description="Basic residues" evidence="6">
    <location>
        <begin position="1"/>
        <end position="11"/>
    </location>
</feature>
<organism evidence="8 9">
    <name type="scientific">Paenibacillus campinasensis</name>
    <dbReference type="NCBI Taxonomy" id="66347"/>
    <lineage>
        <taxon>Bacteria</taxon>
        <taxon>Bacillati</taxon>
        <taxon>Bacillota</taxon>
        <taxon>Bacilli</taxon>
        <taxon>Bacillales</taxon>
        <taxon>Paenibacillaceae</taxon>
        <taxon>Paenibacillus</taxon>
    </lineage>
</organism>
<dbReference type="SUPFAM" id="SSF109998">
    <property type="entry name" value="Triger factor/SurA peptide-binding domain-like"/>
    <property type="match status" value="1"/>
</dbReference>
<dbReference type="Gene3D" id="3.10.50.40">
    <property type="match status" value="1"/>
</dbReference>
<sequence>MSRAKQTRKHSGAPSSGPAGGRMEAEGRGQAGRTEAARAGTAGSDSGRAEGKRLARNRTDGTKAGTGLSAWARGWRPLQGRTPVHGRPPIRDRTPLHSGTPIRGRRPILGKGALWGALLLIVLAASAGLSLTLSASRDEHRAVATVNGEPIAEGEVEALMERLKPEVRNYFSRQGLKVDSAAFWEQEHRGEQPIQVLRARAMEEAVRRKLETVLAKQYGLIGFTTYAELQQAHQQENERRKEAVARGEVIYGPVTYSEIEYANYLISNVRIRLKSEMSKSPDDPLYVSDGEAEASYLSHQAQWDATSESLTIRIISVPYHTAEERASSYETALSAAEELEQGISFEEVSRKYNREGEILTRRFTPDTYKEDIRASYNLLTAAQGLDRGQYSPEPVESGGSWNIVQLTDRSSEGGDDHQRRLDSVRRSVIDEKYEAYVEELMHTAMVEIRDERYENAWKGE</sequence>